<keyword evidence="2" id="KW-1185">Reference proteome</keyword>
<evidence type="ECO:0008006" key="3">
    <source>
        <dbReference type="Google" id="ProtNLM"/>
    </source>
</evidence>
<protein>
    <recommendedName>
        <fullName evidence="3">SMP-30/Gluconolactonase/LRE-like region domain-containing protein</fullName>
    </recommendedName>
</protein>
<evidence type="ECO:0000313" key="1">
    <source>
        <dbReference type="EMBL" id="MTD55637.1"/>
    </source>
</evidence>
<organism evidence="1 2">
    <name type="scientific">Amycolatopsis pithecellobii</name>
    <dbReference type="NCBI Taxonomy" id="664692"/>
    <lineage>
        <taxon>Bacteria</taxon>
        <taxon>Bacillati</taxon>
        <taxon>Actinomycetota</taxon>
        <taxon>Actinomycetes</taxon>
        <taxon>Pseudonocardiales</taxon>
        <taxon>Pseudonocardiaceae</taxon>
        <taxon>Amycolatopsis</taxon>
    </lineage>
</organism>
<sequence>MDSGSHLGTVLVPGHSVTNFTFGGGDLKTLFFTTYTDFGRIRLRVPGVAVPRSGDAGNPS</sequence>
<accession>A0A6N7YRI1</accession>
<dbReference type="EMBL" id="WMBA01000024">
    <property type="protein sequence ID" value="MTD55637.1"/>
    <property type="molecule type" value="Genomic_DNA"/>
</dbReference>
<dbReference type="SUPFAM" id="SSF63829">
    <property type="entry name" value="Calcium-dependent phosphotriesterase"/>
    <property type="match status" value="1"/>
</dbReference>
<gene>
    <name evidence="1" type="ORF">GKO32_16870</name>
</gene>
<dbReference type="InterPro" id="IPR011042">
    <property type="entry name" value="6-blade_b-propeller_TolB-like"/>
</dbReference>
<name>A0A6N7YRI1_9PSEU</name>
<comment type="caution">
    <text evidence="1">The sequence shown here is derived from an EMBL/GenBank/DDBJ whole genome shotgun (WGS) entry which is preliminary data.</text>
</comment>
<proteinExistence type="predicted"/>
<reference evidence="1 2" key="1">
    <citation type="submission" date="2019-11" db="EMBL/GenBank/DDBJ databases">
        <title>Draft genome of Amycolatopsis RM579.</title>
        <authorList>
            <person name="Duangmal K."/>
            <person name="Mingma R."/>
        </authorList>
    </citation>
    <scope>NUCLEOTIDE SEQUENCE [LARGE SCALE GENOMIC DNA]</scope>
    <source>
        <strain evidence="1 2">RM579</strain>
    </source>
</reference>
<evidence type="ECO:0000313" key="2">
    <source>
        <dbReference type="Proteomes" id="UP000440096"/>
    </source>
</evidence>
<dbReference type="AlphaFoldDB" id="A0A6N7YRI1"/>
<dbReference type="Gene3D" id="2.120.10.30">
    <property type="entry name" value="TolB, C-terminal domain"/>
    <property type="match status" value="1"/>
</dbReference>
<dbReference type="RefSeq" id="WP_154757835.1">
    <property type="nucleotide sequence ID" value="NZ_WMBA01000024.1"/>
</dbReference>
<dbReference type="Proteomes" id="UP000440096">
    <property type="component" value="Unassembled WGS sequence"/>
</dbReference>